<protein>
    <submittedName>
        <fullName evidence="1">Uncharacterized protein</fullName>
    </submittedName>
</protein>
<gene>
    <name evidence="1" type="ORF">BN9_128870</name>
</gene>
<organism evidence="1 2">
    <name type="scientific">Albugo candida</name>
    <dbReference type="NCBI Taxonomy" id="65357"/>
    <lineage>
        <taxon>Eukaryota</taxon>
        <taxon>Sar</taxon>
        <taxon>Stramenopiles</taxon>
        <taxon>Oomycota</taxon>
        <taxon>Peronosporomycetes</taxon>
        <taxon>Albuginales</taxon>
        <taxon>Albuginaceae</taxon>
        <taxon>Albugo</taxon>
    </lineage>
</organism>
<sequence>MKLDYCESRFMRADILTKTFAATRLNELHKLLSLGGRYFPSLLLEWAQTAAHTAGDRTNDLRQGVRALK</sequence>
<evidence type="ECO:0000313" key="2">
    <source>
        <dbReference type="Proteomes" id="UP000053237"/>
    </source>
</evidence>
<evidence type="ECO:0000313" key="1">
    <source>
        <dbReference type="EMBL" id="CCI11419.1"/>
    </source>
</evidence>
<comment type="caution">
    <text evidence="1">The sequence shown here is derived from an EMBL/GenBank/DDBJ whole genome shotgun (WGS) entry which is preliminary data.</text>
</comment>
<dbReference type="OrthoDB" id="125580at2759"/>
<name>A0A024FXN8_9STRA</name>
<reference evidence="1 2" key="1">
    <citation type="submission" date="2012-05" db="EMBL/GenBank/DDBJ databases">
        <title>Recombination and specialization in a pathogen metapopulation.</title>
        <authorList>
            <person name="Gardiner A."/>
            <person name="Kemen E."/>
            <person name="Schultz-Larsen T."/>
            <person name="MacLean D."/>
            <person name="Van Oosterhout C."/>
            <person name="Jones J.D.G."/>
        </authorList>
    </citation>
    <scope>NUCLEOTIDE SEQUENCE [LARGE SCALE GENOMIC DNA]</scope>
    <source>
        <strain evidence="1 2">Ac Nc2</strain>
    </source>
</reference>
<dbReference type="InParanoid" id="A0A024FXN8"/>
<dbReference type="AlphaFoldDB" id="A0A024FXN8"/>
<dbReference type="EMBL" id="CAIX01001025">
    <property type="protein sequence ID" value="CCI11419.1"/>
    <property type="molecule type" value="Genomic_DNA"/>
</dbReference>
<keyword evidence="2" id="KW-1185">Reference proteome</keyword>
<accession>A0A024FXN8</accession>
<proteinExistence type="predicted"/>
<dbReference type="Proteomes" id="UP000053237">
    <property type="component" value="Unassembled WGS sequence"/>
</dbReference>